<feature type="region of interest" description="Disordered" evidence="1">
    <location>
        <begin position="284"/>
        <end position="334"/>
    </location>
</feature>
<feature type="compositionally biased region" description="Low complexity" evidence="1">
    <location>
        <begin position="238"/>
        <end position="258"/>
    </location>
</feature>
<feature type="region of interest" description="Disordered" evidence="1">
    <location>
        <begin position="85"/>
        <end position="226"/>
    </location>
</feature>
<dbReference type="Pfam" id="PF23207">
    <property type="entry name" value="PH_SPO71"/>
    <property type="match status" value="1"/>
</dbReference>
<dbReference type="Pfam" id="PF15407">
    <property type="entry name" value="Spo7_2_N"/>
    <property type="match status" value="1"/>
</dbReference>
<dbReference type="EMBL" id="JAGHQM010000487">
    <property type="protein sequence ID" value="KAH0559929.1"/>
    <property type="molecule type" value="Genomic_DNA"/>
</dbReference>
<dbReference type="GO" id="GO:0005628">
    <property type="term" value="C:prospore membrane"/>
    <property type="evidence" value="ECO:0007669"/>
    <property type="project" value="TreeGrafter"/>
</dbReference>
<dbReference type="InterPro" id="IPR029217">
    <property type="entry name" value="Spo7_2_N"/>
</dbReference>
<dbReference type="PANTHER" id="PTHR28076">
    <property type="entry name" value="SPORULATION-SPECIFIC PROTEIN 71"/>
    <property type="match status" value="1"/>
</dbReference>
<gene>
    <name evidence="3" type="ORF">GP486_003552</name>
</gene>
<feature type="compositionally biased region" description="Basic and acidic residues" evidence="1">
    <location>
        <begin position="284"/>
        <end position="294"/>
    </location>
</feature>
<dbReference type="PANTHER" id="PTHR28076:SF1">
    <property type="entry name" value="PROSPORE MEMBRANE ADAPTER PROTEIN SPO71"/>
    <property type="match status" value="1"/>
</dbReference>
<comment type="caution">
    <text evidence="3">The sequence shown here is derived from an EMBL/GenBank/DDBJ whole genome shotgun (WGS) entry which is preliminary data.</text>
</comment>
<dbReference type="AlphaFoldDB" id="A0A9P8LCU6"/>
<dbReference type="InterPro" id="IPR057379">
    <property type="entry name" value="PH_SPO71"/>
</dbReference>
<name>A0A9P8LCU6_9PEZI</name>
<keyword evidence="4" id="KW-1185">Reference proteome</keyword>
<accession>A0A9P8LCU6</accession>
<feature type="compositionally biased region" description="Acidic residues" evidence="1">
    <location>
        <begin position="117"/>
        <end position="128"/>
    </location>
</feature>
<protein>
    <recommendedName>
        <fullName evidence="2">PH domain-containing protein</fullName>
    </recommendedName>
</protein>
<evidence type="ECO:0000256" key="1">
    <source>
        <dbReference type="SAM" id="MobiDB-lite"/>
    </source>
</evidence>
<dbReference type="Proteomes" id="UP000750711">
    <property type="component" value="Unassembled WGS sequence"/>
</dbReference>
<dbReference type="InterPro" id="IPR039486">
    <property type="entry name" value="Mug56/Spo71_PH"/>
</dbReference>
<evidence type="ECO:0000313" key="3">
    <source>
        <dbReference type="EMBL" id="KAH0559929.1"/>
    </source>
</evidence>
<dbReference type="InterPro" id="IPR001849">
    <property type="entry name" value="PH_domain"/>
</dbReference>
<dbReference type="SMART" id="SM01316">
    <property type="entry name" value="Spo7_2_N"/>
    <property type="match status" value="1"/>
</dbReference>
<dbReference type="InterPro" id="IPR040345">
    <property type="entry name" value="Mug56/Spo71"/>
</dbReference>
<feature type="domain" description="PH" evidence="2">
    <location>
        <begin position="918"/>
        <end position="1088"/>
    </location>
</feature>
<feature type="compositionally biased region" description="Polar residues" evidence="1">
    <location>
        <begin position="185"/>
        <end position="206"/>
    </location>
</feature>
<dbReference type="Pfam" id="PF15404">
    <property type="entry name" value="PH_4"/>
    <property type="match status" value="1"/>
</dbReference>
<evidence type="ECO:0000313" key="4">
    <source>
        <dbReference type="Proteomes" id="UP000750711"/>
    </source>
</evidence>
<dbReference type="GO" id="GO:1902657">
    <property type="term" value="P:protein localization to prospore membrane"/>
    <property type="evidence" value="ECO:0007669"/>
    <property type="project" value="InterPro"/>
</dbReference>
<dbReference type="PROSITE" id="PS50003">
    <property type="entry name" value="PH_DOMAIN"/>
    <property type="match status" value="1"/>
</dbReference>
<organism evidence="3 4">
    <name type="scientific">Trichoglossum hirsutum</name>
    <dbReference type="NCBI Taxonomy" id="265104"/>
    <lineage>
        <taxon>Eukaryota</taxon>
        <taxon>Fungi</taxon>
        <taxon>Dikarya</taxon>
        <taxon>Ascomycota</taxon>
        <taxon>Pezizomycotina</taxon>
        <taxon>Geoglossomycetes</taxon>
        <taxon>Geoglossales</taxon>
        <taxon>Geoglossaceae</taxon>
        <taxon>Trichoglossum</taxon>
    </lineage>
</organism>
<proteinExistence type="predicted"/>
<sequence length="1101" mass="124860">MNVEGQPLGLETESYTAYRLNTYISRVAVCKFHAPEESKAITLTLTSTRFVGPIPAGWLNSSRQSWYKRQLRLDNYSSRAATFRADADTSSQRRLTGLGDGPSISARHGRSFPQPEDIADGEACDTESDGGSTVGVSPAIPALRSTEADEDNGEDIDLAFNSDGEPSVTSLERVSPAVQGRPRTKSSGRSQGDSSFVTAKETLSSLDDTKPSRAALPGREIPQEEDHLWVETRAGNVSGSPLLLSTSGTSGRISSNSSEALSPSVGASNSMASLLHRDHERRLKNPKQDGHSHSSSDPPKGILSKGKRAPSRGPEPAEDSRTTPSATAKKDRISSGLVRFNVPDDVIHRDHQMKLRLEQLSRRRSLRQHRHDKVRDGEILKMDRMLVRVESTSQPLPDNFDENKSMKLVTKLIKKWREFLVVCRETSCEDAEILLQFYNSRVIPAVEHTTIKQRSTHLVHLNRKNTRVNLYSPLDKTVVVWVPYKRGTLIYIMRPRSAANAVEWYTFLRSSLGWNRAQELQVNVPDLNVSLVLRDVFEKVEMECDAAKASEDGDESAIIRTMVEEQAVAPSIIRRCMVMLQDFPEWSEVLKNWTESEKMGLAWKRYDRLEWIHGAHEQKMYGTMAMEQSHDLELRPKMHYPTSSEMEDGQVMIEPTPVEGFLIRLTTQTGREERFGKLFSKRLYFSTHNQFLCFCKPAKAHPPRPPKTPIRQVAANQVPLIYSIAPYLVKNGNIAWFELAATQAKRRHDQDAYDEAERKVNTLLCSDGYIDLCEVSDIRSATRRDTAASPSIRVADQVGDHAEVADTHHEVGGAQEIDDSQTFELVLRNGLIAKFQAYNQIAKNEWIKRLKDLVKYWKSRIASDTELLKATRRANLKLFHIDEEMESVLGQFAEKWEVSRSIASPELYNMCGICSCRTINVAGILYRKPMRRSTFRRNGVILCHGQLLIFRSALRSYSGKVVPQIHYERESAIDLNECYIYSGLVTENDLLYQNQTFDSNNPSRHALPRIYREDGWTSSDEDTMTCFVVWQPKQKSFFRATEQLEEGKHRRSLKRVSQLGVPGRSIVFKTRSRAERDHWVMSISMEIERLQKVEEVRVVSK</sequence>
<feature type="compositionally biased region" description="Polar residues" evidence="1">
    <location>
        <begin position="259"/>
        <end position="268"/>
    </location>
</feature>
<feature type="region of interest" description="Disordered" evidence="1">
    <location>
        <begin position="238"/>
        <end position="268"/>
    </location>
</feature>
<reference evidence="3" key="1">
    <citation type="submission" date="2021-03" db="EMBL/GenBank/DDBJ databases">
        <title>Comparative genomics and phylogenomic investigation of the class Geoglossomycetes provide insights into ecological specialization and systematics.</title>
        <authorList>
            <person name="Melie T."/>
            <person name="Pirro S."/>
            <person name="Miller A.N."/>
            <person name="Quandt A."/>
        </authorList>
    </citation>
    <scope>NUCLEOTIDE SEQUENCE</scope>
    <source>
        <strain evidence="3">CAQ_001_2017</strain>
    </source>
</reference>
<dbReference type="SMART" id="SM00233">
    <property type="entry name" value="PH"/>
    <property type="match status" value="2"/>
</dbReference>
<evidence type="ECO:0000259" key="2">
    <source>
        <dbReference type="PROSITE" id="PS50003"/>
    </source>
</evidence>
<feature type="compositionally biased region" description="Acidic residues" evidence="1">
    <location>
        <begin position="148"/>
        <end position="157"/>
    </location>
</feature>